<dbReference type="Proteomes" id="UP000199495">
    <property type="component" value="Unassembled WGS sequence"/>
</dbReference>
<dbReference type="STRING" id="440168.SAMN04487974_12731"/>
<accession>A0A1G8A948</accession>
<evidence type="ECO:0000313" key="1">
    <source>
        <dbReference type="EMBL" id="SDH17525.1"/>
    </source>
</evidence>
<dbReference type="EMBL" id="FNCS01000027">
    <property type="protein sequence ID" value="SDH17525.1"/>
    <property type="molecule type" value="Genomic_DNA"/>
</dbReference>
<gene>
    <name evidence="1" type="ORF">SAMN04487974_12731</name>
</gene>
<organism evidence="1 2">
    <name type="scientific">Pelagibacterium luteolum</name>
    <dbReference type="NCBI Taxonomy" id="440168"/>
    <lineage>
        <taxon>Bacteria</taxon>
        <taxon>Pseudomonadati</taxon>
        <taxon>Pseudomonadota</taxon>
        <taxon>Alphaproteobacteria</taxon>
        <taxon>Hyphomicrobiales</taxon>
        <taxon>Devosiaceae</taxon>
        <taxon>Pelagibacterium</taxon>
    </lineage>
</organism>
<evidence type="ECO:0000313" key="2">
    <source>
        <dbReference type="Proteomes" id="UP000199495"/>
    </source>
</evidence>
<reference evidence="1 2" key="1">
    <citation type="submission" date="2016-10" db="EMBL/GenBank/DDBJ databases">
        <authorList>
            <person name="de Groot N.N."/>
        </authorList>
    </citation>
    <scope>NUCLEOTIDE SEQUENCE [LARGE SCALE GENOMIC DNA]</scope>
    <source>
        <strain evidence="1 2">CGMCC 1.10267</strain>
    </source>
</reference>
<name>A0A1G8A948_9HYPH</name>
<proteinExistence type="predicted"/>
<keyword evidence="2" id="KW-1185">Reference proteome</keyword>
<dbReference type="AlphaFoldDB" id="A0A1G8A948"/>
<protein>
    <submittedName>
        <fullName evidence="1">Uncharacterized protein</fullName>
    </submittedName>
</protein>
<sequence>MKLGGRTAQVIIAAMLALAVSLAWLPVGVGAFEHHPQMHGNGIEEAHSAAYHDFDPGKLASSQYPCQPCGVDCCMMTHCHPGLATQTHWNLFSDSGNTTVNSIGANVFGGSPDVAVPPPRILLI</sequence>